<dbReference type="SUPFAM" id="SSF53756">
    <property type="entry name" value="UDP-Glycosyltransferase/glycogen phosphorylase"/>
    <property type="match status" value="1"/>
</dbReference>
<dbReference type="PANTHER" id="PTHR12526">
    <property type="entry name" value="GLYCOSYLTRANSFERASE"/>
    <property type="match status" value="1"/>
</dbReference>
<dbReference type="PANTHER" id="PTHR12526:SF625">
    <property type="entry name" value="PHOSPHATIDYLINOSITOL GLYCAN-CLASS A"/>
    <property type="match status" value="1"/>
</dbReference>
<proteinExistence type="predicted"/>
<sequence>MKFVESLIQNFNPGFEHHVLILNSCDRNNEMIRSATSITNFDFDINPLSSTFRFKRKLNNLKPELLHSHSFLPGILSRHFLPDAVHVATIHNEYPHFKPRTLREQLKLRLEYRSLTKYSSSVVCVSSSVRGLVDAAMPGLPTVTINNGVPIGVLDYPSKKKTSVPVILSLGRLDYQKGYDVLLEAFALVLGKGVKANLRIVGEGNLRGGLLDKARMLGISDFVAMPGFSSSPAAEYREADIFVCSSRFEGLSLATAEAMSYALPLVTTNVGGIVPMVQDGLDALIVPKEDPKALAAAIYKLVETPNLRTSIGVAGRKVAENSLSIKNTAAEYECLYKRLLSEVH</sequence>
<organism evidence="3 4">
    <name type="scientific">Geomonas propionica</name>
    <dbReference type="NCBI Taxonomy" id="2798582"/>
    <lineage>
        <taxon>Bacteria</taxon>
        <taxon>Pseudomonadati</taxon>
        <taxon>Thermodesulfobacteriota</taxon>
        <taxon>Desulfuromonadia</taxon>
        <taxon>Geobacterales</taxon>
        <taxon>Geobacteraceae</taxon>
        <taxon>Geomonas</taxon>
    </lineage>
</organism>
<evidence type="ECO:0000259" key="1">
    <source>
        <dbReference type="Pfam" id="PF00534"/>
    </source>
</evidence>
<feature type="domain" description="Glycosyltransferase subfamily 4-like N-terminal" evidence="2">
    <location>
        <begin position="15"/>
        <end position="150"/>
    </location>
</feature>
<dbReference type="RefSeq" id="WP_199395926.1">
    <property type="nucleotide sequence ID" value="NZ_JAEMHK010000011.1"/>
</dbReference>
<feature type="domain" description="Glycosyl transferase family 1" evidence="1">
    <location>
        <begin position="159"/>
        <end position="317"/>
    </location>
</feature>
<comment type="caution">
    <text evidence="3">The sequence shown here is derived from an EMBL/GenBank/DDBJ whole genome shotgun (WGS) entry which is preliminary data.</text>
</comment>
<dbReference type="InterPro" id="IPR028098">
    <property type="entry name" value="Glyco_trans_4-like_N"/>
</dbReference>
<name>A0ABS0YTZ0_9BACT</name>
<dbReference type="Pfam" id="PF00534">
    <property type="entry name" value="Glycos_transf_1"/>
    <property type="match status" value="1"/>
</dbReference>
<dbReference type="Pfam" id="PF13439">
    <property type="entry name" value="Glyco_transf_4"/>
    <property type="match status" value="1"/>
</dbReference>
<protein>
    <submittedName>
        <fullName evidence="3">Glycosyltransferase</fullName>
    </submittedName>
</protein>
<dbReference type="EMBL" id="JAEMHK010000011">
    <property type="protein sequence ID" value="MBJ6801433.1"/>
    <property type="molecule type" value="Genomic_DNA"/>
</dbReference>
<gene>
    <name evidence="3" type="ORF">JFN90_14960</name>
</gene>
<evidence type="ECO:0000313" key="3">
    <source>
        <dbReference type="EMBL" id="MBJ6801433.1"/>
    </source>
</evidence>
<evidence type="ECO:0000313" key="4">
    <source>
        <dbReference type="Proteomes" id="UP000641025"/>
    </source>
</evidence>
<keyword evidence="4" id="KW-1185">Reference proteome</keyword>
<dbReference type="Gene3D" id="3.40.50.2000">
    <property type="entry name" value="Glycogen Phosphorylase B"/>
    <property type="match status" value="2"/>
</dbReference>
<dbReference type="InterPro" id="IPR001296">
    <property type="entry name" value="Glyco_trans_1"/>
</dbReference>
<reference evidence="3 4" key="1">
    <citation type="submission" date="2020-12" db="EMBL/GenBank/DDBJ databases">
        <title>Geomonas sp. Red259, isolated from paddy soil.</title>
        <authorList>
            <person name="Xu Z."/>
            <person name="Zhang Z."/>
            <person name="Masuda Y."/>
            <person name="Itoh H."/>
            <person name="Senoo K."/>
        </authorList>
    </citation>
    <scope>NUCLEOTIDE SEQUENCE [LARGE SCALE GENOMIC DNA]</scope>
    <source>
        <strain evidence="3 4">Red259</strain>
    </source>
</reference>
<evidence type="ECO:0000259" key="2">
    <source>
        <dbReference type="Pfam" id="PF13439"/>
    </source>
</evidence>
<dbReference type="Proteomes" id="UP000641025">
    <property type="component" value="Unassembled WGS sequence"/>
</dbReference>
<accession>A0ABS0YTZ0</accession>